<dbReference type="PANTHER" id="PTHR42926">
    <property type="match status" value="1"/>
</dbReference>
<dbReference type="NCBIfam" id="TIGR03878">
    <property type="entry name" value="thermo_KaiC_2"/>
    <property type="match status" value="1"/>
</dbReference>
<dbReference type="AlphaFoldDB" id="A0A7C5Z3W7"/>
<name>A0A7C5Z3W7_9FIRM</name>
<dbReference type="InterPro" id="IPR010624">
    <property type="entry name" value="KaiC_dom"/>
</dbReference>
<dbReference type="CDD" id="cd01124">
    <property type="entry name" value="KaiC-like"/>
    <property type="match status" value="1"/>
</dbReference>
<comment type="caution">
    <text evidence="2">The sequence shown here is derived from an EMBL/GenBank/DDBJ whole genome shotgun (WGS) entry which is preliminary data.</text>
</comment>
<dbReference type="PANTHER" id="PTHR42926:SF1">
    <property type="entry name" value="CIRCADIAN CLOCK OSCILLATOR PROTEIN KAIC 1"/>
    <property type="match status" value="1"/>
</dbReference>
<dbReference type="InterPro" id="IPR027417">
    <property type="entry name" value="P-loop_NTPase"/>
</dbReference>
<proteinExistence type="predicted"/>
<dbReference type="GO" id="GO:0005524">
    <property type="term" value="F:ATP binding"/>
    <property type="evidence" value="ECO:0007669"/>
    <property type="project" value="InterPro"/>
</dbReference>
<evidence type="ECO:0000259" key="1">
    <source>
        <dbReference type="PROSITE" id="PS51146"/>
    </source>
</evidence>
<dbReference type="SUPFAM" id="SSF52540">
    <property type="entry name" value="P-loop containing nucleoside triphosphate hydrolases"/>
    <property type="match status" value="1"/>
</dbReference>
<feature type="domain" description="KaiC" evidence="1">
    <location>
        <begin position="42"/>
        <end position="311"/>
    </location>
</feature>
<accession>A0A7C5Z3W7</accession>
<dbReference type="EMBL" id="DRUZ01000048">
    <property type="protein sequence ID" value="HHS01655.1"/>
    <property type="molecule type" value="Genomic_DNA"/>
</dbReference>
<organism evidence="2">
    <name type="scientific">Caldicellulosiruptor owensensis</name>
    <dbReference type="NCBI Taxonomy" id="55205"/>
    <lineage>
        <taxon>Bacteria</taxon>
        <taxon>Bacillati</taxon>
        <taxon>Bacillota</taxon>
        <taxon>Bacillota incertae sedis</taxon>
        <taxon>Caldicellulosiruptorales</taxon>
        <taxon>Caldicellulosiruptoraceae</taxon>
        <taxon>Caldicellulosiruptor</taxon>
    </lineage>
</organism>
<dbReference type="InterPro" id="IPR022373">
    <property type="entry name" value="KaiC_containing"/>
</dbReference>
<dbReference type="Pfam" id="PF06745">
    <property type="entry name" value="ATPase"/>
    <property type="match status" value="1"/>
</dbReference>
<evidence type="ECO:0000313" key="2">
    <source>
        <dbReference type="EMBL" id="HHS01655.1"/>
    </source>
</evidence>
<dbReference type="PROSITE" id="PS51146">
    <property type="entry name" value="KAIC"/>
    <property type="match status" value="1"/>
</dbReference>
<reference evidence="2" key="1">
    <citation type="journal article" date="2020" name="mSystems">
        <title>Genome- and Community-Level Interaction Insights into Carbon Utilization and Element Cycling Functions of Hydrothermarchaeota in Hydrothermal Sediment.</title>
        <authorList>
            <person name="Zhou Z."/>
            <person name="Liu Y."/>
            <person name="Xu W."/>
            <person name="Pan J."/>
            <person name="Luo Z.H."/>
            <person name="Li M."/>
        </authorList>
    </citation>
    <scope>NUCLEOTIDE SEQUENCE [LARGE SCALE GENOMIC DNA]</scope>
    <source>
        <strain evidence="2">SpSt-102</strain>
    </source>
</reference>
<dbReference type="InterPro" id="IPR051347">
    <property type="entry name" value="Circadian_clock_KaiC-rel"/>
</dbReference>
<dbReference type="InterPro" id="IPR014774">
    <property type="entry name" value="KaiC-like_dom"/>
</dbReference>
<sequence length="312" mass="34579">MAAKETTAQKTQDTAAPKTQETTILQDAVKLKDLSKAAPELFGVKTGVEGIDKLFYKLEFSKDQEKPVIKPLGGIPAYSVINVSGVADTGKSLFTEQFAVTQANEGNNVLYVTVETPAEFLYSSLLFRANAMNIDKSKVEENIYILDVTRDFSIRGNINNFIKTIDNAASKFNIKNVVIDSITGFFESKEIYAREIVRTIYNFLKLKKLTTLMISQKRSGQEHLSAEAAGGYAVSHIVDGTIVFSKQVIMNKFDSSAFKKPIGEVIRLLRVDGCRMCGHDSKTYVFEIDQTGLIKVLYPLASITNSNLNEKN</sequence>
<dbReference type="Gene3D" id="3.40.50.300">
    <property type="entry name" value="P-loop containing nucleotide triphosphate hydrolases"/>
    <property type="match status" value="1"/>
</dbReference>
<protein>
    <submittedName>
        <fullName evidence="2">KaiC domain-containing protein</fullName>
    </submittedName>
</protein>
<gene>
    <name evidence="2" type="ORF">ENL71_03865</name>
</gene>